<accession>A0A7G2FF79</accession>
<dbReference type="EMBL" id="LR881470">
    <property type="protein sequence ID" value="CAD5333097.1"/>
    <property type="molecule type" value="Genomic_DNA"/>
</dbReference>
<feature type="domain" description="Ubiquitin-like protease family profile" evidence="4">
    <location>
        <begin position="636"/>
        <end position="719"/>
    </location>
</feature>
<evidence type="ECO:0000313" key="5">
    <source>
        <dbReference type="EMBL" id="CAD5333097.1"/>
    </source>
</evidence>
<dbReference type="InterPro" id="IPR003653">
    <property type="entry name" value="Peptidase_C48_C"/>
</dbReference>
<keyword evidence="2" id="KW-0378">Hydrolase</keyword>
<protein>
    <submittedName>
        <fullName evidence="5">(thale cress) hypothetical protein</fullName>
    </submittedName>
</protein>
<organism evidence="5 6">
    <name type="scientific">Arabidopsis thaliana</name>
    <name type="common">Mouse-ear cress</name>
    <dbReference type="NCBI Taxonomy" id="3702"/>
    <lineage>
        <taxon>Eukaryota</taxon>
        <taxon>Viridiplantae</taxon>
        <taxon>Streptophyta</taxon>
        <taxon>Embryophyta</taxon>
        <taxon>Tracheophyta</taxon>
        <taxon>Spermatophyta</taxon>
        <taxon>Magnoliopsida</taxon>
        <taxon>eudicotyledons</taxon>
        <taxon>Gunneridae</taxon>
        <taxon>Pentapetalae</taxon>
        <taxon>rosids</taxon>
        <taxon>malvids</taxon>
        <taxon>Brassicales</taxon>
        <taxon>Brassicaceae</taxon>
        <taxon>Camelineae</taxon>
        <taxon>Arabidopsis</taxon>
    </lineage>
</organism>
<feature type="region of interest" description="Disordered" evidence="3">
    <location>
        <begin position="550"/>
        <end position="576"/>
    </location>
</feature>
<evidence type="ECO:0000259" key="4">
    <source>
        <dbReference type="Pfam" id="PF02902"/>
    </source>
</evidence>
<reference evidence="5 6" key="1">
    <citation type="submission" date="2020-09" db="EMBL/GenBank/DDBJ databases">
        <authorList>
            <person name="Ashkenazy H."/>
        </authorList>
    </citation>
    <scope>NUCLEOTIDE SEQUENCE [LARGE SCALE GENOMIC DNA]</scope>
    <source>
        <strain evidence="6">cv. Cdm-0</strain>
    </source>
</reference>
<sequence length="861" mass="94713">MSSPRSDLSPILPPGVLPERIFKADRYPGHAVRINSYSKPKYLLDIFNVLHGMPELDTLLSSPLGSLFSLHVPLRFSLTEFHEVTGLDCSALTSEIELASATTHAEGSAPYWYTLIGGKPGFVTMKELASAEVVEMVKDVDFFLTYPWGRHSFHRMLRMVKVGQYIEDTSSLVNKLKQSSIAVHGFPLAIQLFAFKTIHALLTYLRNGDQQYTFLDQAIHSLPKCKTYHNSNILALEHKVAVYTSFPSTTTVDCTWGIRIVRPKGDASLPSLNSSRKRKSRSTNSSTSISGPQHMMQTNNRPSHVSSVNTPSNVDTNIDKRQKSFKASIFDEVRQLLQQNNQNTVGVHAFVNTLLAVSPPSSVIPCRVTRSAGAGLSTESYSARSANNKRCSAFNGKQSAVSNPALDSLHTVNSLVKGKHCTVSPLKCTFSGTKLFDTDVTPPQASSPSVTGSHAPPLFPFPSISPVPLTQQKKTCCSSLLVEADKYRSQTSGSQSQLPTHVPPFSLEPLLVTQPTTVDTPVVVPPHAIASSSMPKRHPSNCKLIPVTSVKTRRSTRRHSSPPQQSEFVGPTNNLRSTKPCLKPESSSNANNILITFATPNNDVVDMFRDKLSKHQNKEFTINGQPYPSSFFADLCHIDILDPFQDLTSSRKVVSYMTHIAQMLPALLCSVCVDVLSGWLASGFSFLRIPSLAQNLRGGDCGLLAIKFIELQSHQLSTPLCKLTVPQSNVLVRIPFNISVPFITNVELINDGSLYRSFFLKCLQANNATAVYLESIRLAVKIGRAEDGLHLLSSIGHYPPQASFVRALLQVCLGFYPDALHTIDSFVTFTGSFRESDAIRSTVFRHILQIRPVKIRSHSDT</sequence>
<dbReference type="GO" id="GO:0008234">
    <property type="term" value="F:cysteine-type peptidase activity"/>
    <property type="evidence" value="ECO:0007669"/>
    <property type="project" value="InterPro"/>
</dbReference>
<keyword evidence="1" id="KW-0645">Protease</keyword>
<dbReference type="Pfam" id="PF02902">
    <property type="entry name" value="Peptidase_C48"/>
    <property type="match status" value="1"/>
</dbReference>
<feature type="compositionally biased region" description="Basic residues" evidence="3">
    <location>
        <begin position="551"/>
        <end position="560"/>
    </location>
</feature>
<evidence type="ECO:0000256" key="2">
    <source>
        <dbReference type="ARBA" id="ARBA00022801"/>
    </source>
</evidence>
<evidence type="ECO:0000256" key="1">
    <source>
        <dbReference type="ARBA" id="ARBA00022670"/>
    </source>
</evidence>
<evidence type="ECO:0000256" key="3">
    <source>
        <dbReference type="SAM" id="MobiDB-lite"/>
    </source>
</evidence>
<dbReference type="PANTHER" id="PTHR48449:SF1">
    <property type="entry name" value="DUF1985 DOMAIN-CONTAINING PROTEIN"/>
    <property type="match status" value="1"/>
</dbReference>
<dbReference type="Proteomes" id="UP000516314">
    <property type="component" value="Chromosome 5"/>
</dbReference>
<feature type="compositionally biased region" description="Polar residues" evidence="3">
    <location>
        <begin position="295"/>
        <end position="316"/>
    </location>
</feature>
<dbReference type="GO" id="GO:0006508">
    <property type="term" value="P:proteolysis"/>
    <property type="evidence" value="ECO:0007669"/>
    <property type="project" value="UniProtKB-KW"/>
</dbReference>
<feature type="region of interest" description="Disordered" evidence="3">
    <location>
        <begin position="267"/>
        <end position="316"/>
    </location>
</feature>
<dbReference type="AlphaFoldDB" id="A0A7G2FF79"/>
<dbReference type="PANTHER" id="PTHR48449">
    <property type="entry name" value="DUF1985 DOMAIN-CONTAINING PROTEIN"/>
    <property type="match status" value="1"/>
</dbReference>
<name>A0A7G2FF79_ARATH</name>
<proteinExistence type="predicted"/>
<evidence type="ECO:0000313" key="6">
    <source>
        <dbReference type="Proteomes" id="UP000516314"/>
    </source>
</evidence>
<gene>
    <name evidence="5" type="ORF">AT9943_LOCUS20472</name>
</gene>